<reference evidence="2" key="1">
    <citation type="submission" date="2020-10" db="EMBL/GenBank/DDBJ databases">
        <authorList>
            <person name="Gilroy R."/>
        </authorList>
    </citation>
    <scope>NUCLEOTIDE SEQUENCE</scope>
    <source>
        <strain evidence="2">B2-22910</strain>
    </source>
</reference>
<feature type="transmembrane region" description="Helical" evidence="1">
    <location>
        <begin position="43"/>
        <end position="60"/>
    </location>
</feature>
<evidence type="ECO:0000313" key="2">
    <source>
        <dbReference type="EMBL" id="MBO8470834.1"/>
    </source>
</evidence>
<dbReference type="EMBL" id="JADIMB010000049">
    <property type="protein sequence ID" value="MBO8470834.1"/>
    <property type="molecule type" value="Genomic_DNA"/>
</dbReference>
<gene>
    <name evidence="2" type="ORF">IAB82_03450</name>
</gene>
<feature type="transmembrane region" description="Helical" evidence="1">
    <location>
        <begin position="12"/>
        <end position="31"/>
    </location>
</feature>
<name>A0A9D9IDR3_9BACT</name>
<dbReference type="Proteomes" id="UP000823603">
    <property type="component" value="Unassembled WGS sequence"/>
</dbReference>
<keyword evidence="1" id="KW-0812">Transmembrane</keyword>
<accession>A0A9D9IDR3</accession>
<keyword evidence="1" id="KW-0472">Membrane</keyword>
<comment type="caution">
    <text evidence="2">The sequence shown here is derived from an EMBL/GenBank/DDBJ whole genome shotgun (WGS) entry which is preliminary data.</text>
</comment>
<proteinExistence type="predicted"/>
<organism evidence="2 3">
    <name type="scientific">Candidatus Cryptobacteroides faecavium</name>
    <dbReference type="NCBI Taxonomy" id="2840762"/>
    <lineage>
        <taxon>Bacteria</taxon>
        <taxon>Pseudomonadati</taxon>
        <taxon>Bacteroidota</taxon>
        <taxon>Bacteroidia</taxon>
        <taxon>Bacteroidales</taxon>
        <taxon>Candidatus Cryptobacteroides</taxon>
    </lineage>
</organism>
<reference evidence="2" key="2">
    <citation type="journal article" date="2021" name="PeerJ">
        <title>Extensive microbial diversity within the chicken gut microbiome revealed by metagenomics and culture.</title>
        <authorList>
            <person name="Gilroy R."/>
            <person name="Ravi A."/>
            <person name="Getino M."/>
            <person name="Pursley I."/>
            <person name="Horton D.L."/>
            <person name="Alikhan N.F."/>
            <person name="Baker D."/>
            <person name="Gharbi K."/>
            <person name="Hall N."/>
            <person name="Watson M."/>
            <person name="Adriaenssens E.M."/>
            <person name="Foster-Nyarko E."/>
            <person name="Jarju S."/>
            <person name="Secka A."/>
            <person name="Antonio M."/>
            <person name="Oren A."/>
            <person name="Chaudhuri R.R."/>
            <person name="La Ragione R."/>
            <person name="Hildebrand F."/>
            <person name="Pallen M.J."/>
        </authorList>
    </citation>
    <scope>NUCLEOTIDE SEQUENCE</scope>
    <source>
        <strain evidence="2">B2-22910</strain>
    </source>
</reference>
<protein>
    <submittedName>
        <fullName evidence="2">Uncharacterized protein</fullName>
    </submittedName>
</protein>
<evidence type="ECO:0000313" key="3">
    <source>
        <dbReference type="Proteomes" id="UP000823603"/>
    </source>
</evidence>
<keyword evidence="1" id="KW-1133">Transmembrane helix</keyword>
<evidence type="ECO:0000256" key="1">
    <source>
        <dbReference type="SAM" id="Phobius"/>
    </source>
</evidence>
<feature type="transmembrane region" description="Helical" evidence="1">
    <location>
        <begin position="80"/>
        <end position="101"/>
    </location>
</feature>
<sequence>MKNIIGYFLQGGLGGMCVITLILVAIFFAAWKAPAWVRNLGRLGFMAGFIWTMMGIFQMLDYLGQNPETGAGIIYGGLKVAMIPLLYSSFVYVVALIINTVQKPRLY</sequence>
<dbReference type="AlphaFoldDB" id="A0A9D9IDR3"/>